<keyword evidence="1" id="KW-1133">Transmembrane helix</keyword>
<accession>A0ABP7RT49</accession>
<feature type="transmembrane region" description="Helical" evidence="1">
    <location>
        <begin position="124"/>
        <end position="145"/>
    </location>
</feature>
<dbReference type="InterPro" id="IPR021279">
    <property type="entry name" value="DUF2721"/>
</dbReference>
<sequence length="156" mass="17084">MIAMALPLDPSGITHSIQLAVAPVFLLTAVAGMMGVVAGRLARIIDRGRKVEERALACQEAQELQLALQELAWLRRRGRLANVCIGLLTLCALLIGLTIVVLFVGETLDWATSRWAANGFLTGVLAFMLALLSFFVETLMAMRALDFHMPHARRRS</sequence>
<dbReference type="Proteomes" id="UP001501627">
    <property type="component" value="Unassembled WGS sequence"/>
</dbReference>
<evidence type="ECO:0000313" key="3">
    <source>
        <dbReference type="Proteomes" id="UP001501627"/>
    </source>
</evidence>
<dbReference type="EMBL" id="BAABBP010000029">
    <property type="protein sequence ID" value="GAA4001752.1"/>
    <property type="molecule type" value="Genomic_DNA"/>
</dbReference>
<protein>
    <submittedName>
        <fullName evidence="2">DUF2721 domain-containing protein</fullName>
    </submittedName>
</protein>
<keyword evidence="1" id="KW-0472">Membrane</keyword>
<organism evidence="2 3">
    <name type="scientific">Comamonas faecalis</name>
    <dbReference type="NCBI Taxonomy" id="1387849"/>
    <lineage>
        <taxon>Bacteria</taxon>
        <taxon>Pseudomonadati</taxon>
        <taxon>Pseudomonadota</taxon>
        <taxon>Betaproteobacteria</taxon>
        <taxon>Burkholderiales</taxon>
        <taxon>Comamonadaceae</taxon>
        <taxon>Comamonas</taxon>
    </lineage>
</organism>
<proteinExistence type="predicted"/>
<keyword evidence="1" id="KW-0812">Transmembrane</keyword>
<comment type="caution">
    <text evidence="2">The sequence shown here is derived from an EMBL/GenBank/DDBJ whole genome shotgun (WGS) entry which is preliminary data.</text>
</comment>
<feature type="transmembrane region" description="Helical" evidence="1">
    <location>
        <begin position="20"/>
        <end position="42"/>
    </location>
</feature>
<name>A0ABP7RT49_9BURK</name>
<reference evidence="3" key="1">
    <citation type="journal article" date="2019" name="Int. J. Syst. Evol. Microbiol.">
        <title>The Global Catalogue of Microorganisms (GCM) 10K type strain sequencing project: providing services to taxonomists for standard genome sequencing and annotation.</title>
        <authorList>
            <consortium name="The Broad Institute Genomics Platform"/>
            <consortium name="The Broad Institute Genome Sequencing Center for Infectious Disease"/>
            <person name="Wu L."/>
            <person name="Ma J."/>
        </authorList>
    </citation>
    <scope>NUCLEOTIDE SEQUENCE [LARGE SCALE GENOMIC DNA]</scope>
    <source>
        <strain evidence="3">JCM 17561</strain>
    </source>
</reference>
<keyword evidence="3" id="KW-1185">Reference proteome</keyword>
<feature type="transmembrane region" description="Helical" evidence="1">
    <location>
        <begin position="80"/>
        <end position="104"/>
    </location>
</feature>
<gene>
    <name evidence="2" type="ORF">GCM10022279_27100</name>
</gene>
<evidence type="ECO:0000313" key="2">
    <source>
        <dbReference type="EMBL" id="GAA4001752.1"/>
    </source>
</evidence>
<dbReference type="Pfam" id="PF11026">
    <property type="entry name" value="DUF2721"/>
    <property type="match status" value="1"/>
</dbReference>
<evidence type="ECO:0000256" key="1">
    <source>
        <dbReference type="SAM" id="Phobius"/>
    </source>
</evidence>